<dbReference type="SUPFAM" id="SSF55729">
    <property type="entry name" value="Acyl-CoA N-acyltransferases (Nat)"/>
    <property type="match status" value="1"/>
</dbReference>
<accession>A0A915YF17</accession>
<dbReference type="PROSITE" id="PS51186">
    <property type="entry name" value="GNAT"/>
    <property type="match status" value="1"/>
</dbReference>
<dbReference type="GO" id="GO:0016747">
    <property type="term" value="F:acyltransferase activity, transferring groups other than amino-acyl groups"/>
    <property type="evidence" value="ECO:0007669"/>
    <property type="project" value="InterPro"/>
</dbReference>
<dbReference type="Gene3D" id="3.40.630.30">
    <property type="match status" value="1"/>
</dbReference>
<keyword evidence="3" id="KW-1185">Reference proteome</keyword>
<dbReference type="Proteomes" id="UP001060919">
    <property type="component" value="Chromosome"/>
</dbReference>
<dbReference type="PANTHER" id="PTHR43792:SF16">
    <property type="entry name" value="N-ACETYLTRANSFERASE DOMAIN-CONTAINING PROTEIN"/>
    <property type="match status" value="1"/>
</dbReference>
<dbReference type="InterPro" id="IPR051531">
    <property type="entry name" value="N-acetyltransferase"/>
</dbReference>
<dbReference type="KEGG" id="aup:AsAng_0025640"/>
<dbReference type="EMBL" id="AP026867">
    <property type="protein sequence ID" value="BDS11850.1"/>
    <property type="molecule type" value="Genomic_DNA"/>
</dbReference>
<protein>
    <submittedName>
        <fullName evidence="2">GNAT family N-acetyltransferase</fullName>
    </submittedName>
</protein>
<organism evidence="2 3">
    <name type="scientific">Aureispira anguillae</name>
    <dbReference type="NCBI Taxonomy" id="2864201"/>
    <lineage>
        <taxon>Bacteria</taxon>
        <taxon>Pseudomonadati</taxon>
        <taxon>Bacteroidota</taxon>
        <taxon>Saprospiria</taxon>
        <taxon>Saprospirales</taxon>
        <taxon>Saprospiraceae</taxon>
        <taxon>Aureispira</taxon>
    </lineage>
</organism>
<dbReference type="InterPro" id="IPR000182">
    <property type="entry name" value="GNAT_dom"/>
</dbReference>
<reference evidence="2" key="1">
    <citation type="submission" date="2022-09" db="EMBL/GenBank/DDBJ databases">
        <title>Aureispira anguillicida sp. nov., isolated from Leptocephalus of Japanese eel Anguilla japonica.</title>
        <authorList>
            <person name="Yuasa K."/>
            <person name="Mekata T."/>
            <person name="Ikunari K."/>
        </authorList>
    </citation>
    <scope>NUCLEOTIDE SEQUENCE</scope>
    <source>
        <strain evidence="2">EL160426</strain>
    </source>
</reference>
<dbReference type="Pfam" id="PF13302">
    <property type="entry name" value="Acetyltransf_3"/>
    <property type="match status" value="1"/>
</dbReference>
<evidence type="ECO:0000313" key="3">
    <source>
        <dbReference type="Proteomes" id="UP001060919"/>
    </source>
</evidence>
<dbReference type="PANTHER" id="PTHR43792">
    <property type="entry name" value="GNAT FAMILY, PUTATIVE (AFU_ORTHOLOGUE AFUA_3G00765)-RELATED-RELATED"/>
    <property type="match status" value="1"/>
</dbReference>
<proteinExistence type="predicted"/>
<sequence>MEKIIETQRLILREISVADQDGLFELDSDPEVHRYIGTQPLTDPKQALEVIDLLQKQYKENNIGRWAVIEKESNRFLGWSGLKLYKEKVNGYENFYELGYRFIQKYWGKGFATETAKAWVDYGFRKLGVNAIYAMTDPENINSRHVLEKAGFRRVEQFDFDGDPTDWFEITRSNWE</sequence>
<feature type="domain" description="N-acetyltransferase" evidence="1">
    <location>
        <begin position="10"/>
        <end position="173"/>
    </location>
</feature>
<dbReference type="InterPro" id="IPR016181">
    <property type="entry name" value="Acyl_CoA_acyltransferase"/>
</dbReference>
<gene>
    <name evidence="2" type="ORF">AsAng_0025640</name>
</gene>
<dbReference type="RefSeq" id="WP_264792988.1">
    <property type="nucleotide sequence ID" value="NZ_AP026867.1"/>
</dbReference>
<evidence type="ECO:0000313" key="2">
    <source>
        <dbReference type="EMBL" id="BDS11850.1"/>
    </source>
</evidence>
<dbReference type="AlphaFoldDB" id="A0A915YF17"/>
<name>A0A915YF17_9BACT</name>
<evidence type="ECO:0000259" key="1">
    <source>
        <dbReference type="PROSITE" id="PS51186"/>
    </source>
</evidence>